<dbReference type="InterPro" id="IPR011639">
    <property type="entry name" value="MethylTrfase_TaqI-like_dom"/>
</dbReference>
<evidence type="ECO:0000256" key="3">
    <source>
        <dbReference type="ARBA" id="ARBA00022679"/>
    </source>
</evidence>
<dbReference type="Proteomes" id="UP001238973">
    <property type="component" value="Unassembled WGS sequence"/>
</dbReference>
<keyword evidence="6" id="KW-0175">Coiled coil</keyword>
<accession>A0AAJ1VAR8</accession>
<evidence type="ECO:0000313" key="9">
    <source>
        <dbReference type="Proteomes" id="UP001238973"/>
    </source>
</evidence>
<dbReference type="PRINTS" id="PR00507">
    <property type="entry name" value="N12N6MTFRASE"/>
</dbReference>
<dbReference type="PANTHER" id="PTHR33841">
    <property type="entry name" value="DNA METHYLTRANSFERASE YEEA-RELATED"/>
    <property type="match status" value="1"/>
</dbReference>
<dbReference type="PANTHER" id="PTHR33841:SF1">
    <property type="entry name" value="DNA METHYLTRANSFERASE A"/>
    <property type="match status" value="1"/>
</dbReference>
<dbReference type="SUPFAM" id="SSF116734">
    <property type="entry name" value="DNA methylase specificity domain"/>
    <property type="match status" value="1"/>
</dbReference>
<proteinExistence type="predicted"/>
<keyword evidence="2 8" id="KW-0489">Methyltransferase</keyword>
<dbReference type="SUPFAM" id="SSF53335">
    <property type="entry name" value="S-adenosyl-L-methionine-dependent methyltransferases"/>
    <property type="match status" value="1"/>
</dbReference>
<evidence type="ECO:0000256" key="6">
    <source>
        <dbReference type="SAM" id="Coils"/>
    </source>
</evidence>
<dbReference type="PROSITE" id="PS00092">
    <property type="entry name" value="N6_MTASE"/>
    <property type="match status" value="1"/>
</dbReference>
<dbReference type="InterPro" id="IPR002052">
    <property type="entry name" value="DNA_methylase_N6_adenine_CS"/>
</dbReference>
<name>A0AAJ1VAR8_9BACI</name>
<keyword evidence="3 8" id="KW-0808">Transferase</keyword>
<organism evidence="8 9">
    <name type="scientific">Peribacillus frigoritolerans</name>
    <dbReference type="NCBI Taxonomy" id="450367"/>
    <lineage>
        <taxon>Bacteria</taxon>
        <taxon>Bacillati</taxon>
        <taxon>Bacillota</taxon>
        <taxon>Bacilli</taxon>
        <taxon>Bacillales</taxon>
        <taxon>Bacillaceae</taxon>
        <taxon>Peribacillus</taxon>
    </lineage>
</organism>
<gene>
    <name evidence="8" type="primary">pglX</name>
    <name evidence="8" type="ORF">QUF85_10680</name>
</gene>
<dbReference type="Pfam" id="PF07669">
    <property type="entry name" value="Eco57I"/>
    <property type="match status" value="1"/>
</dbReference>
<dbReference type="AlphaFoldDB" id="A0AAJ1VAR8"/>
<keyword evidence="4" id="KW-0949">S-adenosyl-L-methionine</keyword>
<dbReference type="GO" id="GO:0009007">
    <property type="term" value="F:site-specific DNA-methyltransferase (adenine-specific) activity"/>
    <property type="evidence" value="ECO:0007669"/>
    <property type="project" value="UniProtKB-EC"/>
</dbReference>
<evidence type="ECO:0000313" key="8">
    <source>
        <dbReference type="EMBL" id="MDM5283769.1"/>
    </source>
</evidence>
<reference evidence="8" key="1">
    <citation type="submission" date="2023-06" db="EMBL/GenBank/DDBJ databases">
        <title>Comparative genomics of Bacillaceae isolates and their secondary metabolite potential.</title>
        <authorList>
            <person name="Song L."/>
            <person name="Nielsen L.J."/>
            <person name="Mohite O."/>
            <person name="Xu X."/>
            <person name="Weber T."/>
            <person name="Kovacs A.T."/>
        </authorList>
    </citation>
    <scope>NUCLEOTIDE SEQUENCE</scope>
    <source>
        <strain evidence="8">G1S1</strain>
    </source>
</reference>
<evidence type="ECO:0000256" key="4">
    <source>
        <dbReference type="ARBA" id="ARBA00022691"/>
    </source>
</evidence>
<dbReference type="InterPro" id="IPR029063">
    <property type="entry name" value="SAM-dependent_MTases_sf"/>
</dbReference>
<evidence type="ECO:0000256" key="1">
    <source>
        <dbReference type="ARBA" id="ARBA00011900"/>
    </source>
</evidence>
<dbReference type="InterPro" id="IPR050953">
    <property type="entry name" value="N4_N6_ade-DNA_methylase"/>
</dbReference>
<comment type="caution">
    <text evidence="8">The sequence shown here is derived from an EMBL/GenBank/DDBJ whole genome shotgun (WGS) entry which is preliminary data.</text>
</comment>
<dbReference type="NCBIfam" id="NF033452">
    <property type="entry name" value="BREX_1_MTaseX"/>
    <property type="match status" value="1"/>
</dbReference>
<dbReference type="Gene3D" id="3.40.50.150">
    <property type="entry name" value="Vaccinia Virus protein VP39"/>
    <property type="match status" value="2"/>
</dbReference>
<dbReference type="EC" id="2.1.1.72" evidence="1"/>
<dbReference type="RefSeq" id="WP_289349553.1">
    <property type="nucleotide sequence ID" value="NZ_JAUCFI010000003.1"/>
</dbReference>
<dbReference type="InterPro" id="IPR047939">
    <property type="entry name" value="BREX_1_PglX"/>
</dbReference>
<feature type="domain" description="Type II methyltransferase M.TaqI-like" evidence="7">
    <location>
        <begin position="305"/>
        <end position="577"/>
    </location>
</feature>
<dbReference type="GO" id="GO:0032259">
    <property type="term" value="P:methylation"/>
    <property type="evidence" value="ECO:0007669"/>
    <property type="project" value="UniProtKB-KW"/>
</dbReference>
<dbReference type="GO" id="GO:0006304">
    <property type="term" value="P:DNA modification"/>
    <property type="evidence" value="ECO:0007669"/>
    <property type="project" value="InterPro"/>
</dbReference>
<comment type="catalytic activity">
    <reaction evidence="5">
        <text>a 2'-deoxyadenosine in DNA + S-adenosyl-L-methionine = an N(6)-methyl-2'-deoxyadenosine in DNA + S-adenosyl-L-homocysteine + H(+)</text>
        <dbReference type="Rhea" id="RHEA:15197"/>
        <dbReference type="Rhea" id="RHEA-COMP:12418"/>
        <dbReference type="Rhea" id="RHEA-COMP:12419"/>
        <dbReference type="ChEBI" id="CHEBI:15378"/>
        <dbReference type="ChEBI" id="CHEBI:57856"/>
        <dbReference type="ChEBI" id="CHEBI:59789"/>
        <dbReference type="ChEBI" id="CHEBI:90615"/>
        <dbReference type="ChEBI" id="CHEBI:90616"/>
        <dbReference type="EC" id="2.1.1.72"/>
    </reaction>
</comment>
<dbReference type="GO" id="GO:0003676">
    <property type="term" value="F:nucleic acid binding"/>
    <property type="evidence" value="ECO:0007669"/>
    <property type="project" value="InterPro"/>
</dbReference>
<evidence type="ECO:0000259" key="7">
    <source>
        <dbReference type="Pfam" id="PF07669"/>
    </source>
</evidence>
<evidence type="ECO:0000256" key="2">
    <source>
        <dbReference type="ARBA" id="ARBA00022603"/>
    </source>
</evidence>
<protein>
    <recommendedName>
        <fullName evidence="1">site-specific DNA-methyltransferase (adenine-specific)</fullName>
        <ecNumber evidence="1">2.1.1.72</ecNumber>
    </recommendedName>
</protein>
<evidence type="ECO:0000256" key="5">
    <source>
        <dbReference type="ARBA" id="ARBA00047942"/>
    </source>
</evidence>
<feature type="coiled-coil region" evidence="6">
    <location>
        <begin position="1095"/>
        <end position="1138"/>
    </location>
</feature>
<dbReference type="EMBL" id="JAUCFI010000003">
    <property type="protein sequence ID" value="MDM5283769.1"/>
    <property type="molecule type" value="Genomic_DNA"/>
</dbReference>
<sequence>MKPEQKKAINRTILKCREILEQDIESRLVTYGILMDEPWIEKDKLSLSDEQEQVYKDLRDAIAKEMKGGLSEKEALISYVREVTYTYLNRIAALRVMEVRGLMEEVLVQREEYSNRSYGHRNFFEIAREFCKSQSDEGLSYFISLIFNEISSDIGLLFNTDDEYSIIGPSNQALVKIIQLLTTEIDEESWHQDEIIGWIYQYFNEEEKEKVFKNKKKFERLDIPPATQLFTPDWIVEWIINNSLEKVRREINLGNNRKKSIEEIKLLDPSCGSGHFLVKAFDLFYQYYIEDGYPKEKVPFLILKNNLYGIDIDARAIQLTALILYIKVRVSLKEHGIQKVIENIEMNLVVADAILLNGERLQKLKKQFEHNSTVLNMIDIIYEEFTDTRLRGSLIQPEKKLKPLMEKYIQQREKELQKNKKQNEEHDLFAGMDDFEKEQNESVLTKSERELFSYLEQIYTQAIQANDINNLLFANEARKSVRLLNTFMQKYEIVVTNPPYLGKQSMDEDLNNFLNNNYSDGSYDLYSAFILRCLDFVAENGFVGMITQNTFMFKPTFEGLRQKILDICYIHEFVHLGPRAFDDISGEKVNTAMFVLQHSNMKDKSVFINLTKYKNSKDKQTELLNSYNNGSNKFIVNQENFKLIKGYPFVYWMTDFDEDIFKKYPSLDNKNKNPIAFSRKGLTTGDDTKFVRFYWEVPEEKLGIEWKYLSKGKEYVRWYESFNRIVFWKDNGEAIKNFKNDQGKLRSVIRSSNFYDKSGITYGMNSTNGFAGRYLPEDVIISANGPGIFGNKLSTYYLMGLLNSEFGNRIFNILAPMLTINISDVDKFPIKIPNDSIQESISNLVEEIIPFAKKLESLDETKHDFKLPSLLIKKGKNLTNSYNIYKDYFTLIEKIIISIESTINKIIYDLYDVPDSIREYKFNNSLLDYSNLAREVLAAFTNSNFDLLNELNLKKEISFKNFEESVFDLFSFFIGIQFGRWTINTNGSELSKNKGIIQLNNQFIEDDIFNLIEFFFDEDSFEEIVEKEIPNILKKDIYEWFIKDFFSYHVSKYEKRPIYWHVCSPNKTFNALLYYHTLTSDTLYKLKINHLKPMLDNSREDLNFYREKMTTTEDKKLAKQFEKRVIELEKQVNDLETFNKQIDEIIASGYKPDIDQGVLYNIKPLNPILAKKIDK</sequence>